<keyword evidence="1" id="KW-0472">Membrane</keyword>
<evidence type="ECO:0000313" key="2">
    <source>
        <dbReference type="EMBL" id="OYQ32376.1"/>
    </source>
</evidence>
<dbReference type="Proteomes" id="UP000216998">
    <property type="component" value="Unassembled WGS sequence"/>
</dbReference>
<keyword evidence="3" id="KW-1185">Reference proteome</keyword>
<feature type="transmembrane region" description="Helical" evidence="1">
    <location>
        <begin position="74"/>
        <end position="93"/>
    </location>
</feature>
<feature type="transmembrane region" description="Helical" evidence="1">
    <location>
        <begin position="330"/>
        <end position="349"/>
    </location>
</feature>
<feature type="transmembrane region" description="Helical" evidence="1">
    <location>
        <begin position="233"/>
        <end position="254"/>
    </location>
</feature>
<dbReference type="EMBL" id="NOXU01000031">
    <property type="protein sequence ID" value="OYQ32376.1"/>
    <property type="molecule type" value="Genomic_DNA"/>
</dbReference>
<dbReference type="PANTHER" id="PTHR23537">
    <property type="match status" value="1"/>
</dbReference>
<feature type="transmembrane region" description="Helical" evidence="1">
    <location>
        <begin position="355"/>
        <end position="377"/>
    </location>
</feature>
<dbReference type="InterPro" id="IPR010645">
    <property type="entry name" value="MFS_4"/>
</dbReference>
<accession>A0A255YT15</accession>
<dbReference type="PANTHER" id="PTHR23537:SF1">
    <property type="entry name" value="SUGAR TRANSPORTER"/>
    <property type="match status" value="1"/>
</dbReference>
<feature type="transmembrane region" description="Helical" evidence="1">
    <location>
        <begin position="296"/>
        <end position="318"/>
    </location>
</feature>
<dbReference type="Pfam" id="PF06779">
    <property type="entry name" value="MFS_4"/>
    <property type="match status" value="1"/>
</dbReference>
<dbReference type="SUPFAM" id="SSF103473">
    <property type="entry name" value="MFS general substrate transporter"/>
    <property type="match status" value="1"/>
</dbReference>
<feature type="transmembrane region" description="Helical" evidence="1">
    <location>
        <begin position="261"/>
        <end position="284"/>
    </location>
</feature>
<dbReference type="Gene3D" id="1.20.1250.20">
    <property type="entry name" value="MFS general substrate transporter like domains"/>
    <property type="match status" value="1"/>
</dbReference>
<gene>
    <name evidence="2" type="ORF">CHU95_16365</name>
</gene>
<feature type="transmembrane region" description="Helical" evidence="1">
    <location>
        <begin position="160"/>
        <end position="178"/>
    </location>
</feature>
<keyword evidence="1" id="KW-0812">Transmembrane</keyword>
<name>A0A255YT15_9PROT</name>
<sequence>MGKVWQSASAGLAGTLLGVGLGRFAYTPLLPALIDEGWVDAGGGALLGAANLFGYLLGAIGAAHLGRLCRPACVLRAAMLLVTLSLAACAWNGGTEWLAAWRFLAGIGGALLMILAAPVLMAQVPPDQRPLVAGIVFSGIGAGVMVSGTLLPWLAGGGAAWAWAGIGLLALLLTIASWGHWPVTAHAPPAPEPTLTRSWALLLFTLAYATDGMGFVPHTLFLADYVARGLGQGIAMGGAYWFVFGVGALTGPLLAARLARLLGFAPALTLALGLKAGAVALPLLSSAPLPLGLSALLVGALTPGCVALASGVAGQLAGARGHTAAWGRMTAIYALFQAAGGYGLTLLFADTGHHLPLFAAGATILVLGTLAGMAGLLQLQKEKLP</sequence>
<feature type="transmembrane region" description="Helical" evidence="1">
    <location>
        <begin position="199"/>
        <end position="221"/>
    </location>
</feature>
<reference evidence="2 3" key="1">
    <citation type="submission" date="2017-07" db="EMBL/GenBank/DDBJ databases">
        <title>Niveispirillum cyanobacteriorum sp. nov., isolated from cyanobacterial aggregates in a eutrophic lake.</title>
        <authorList>
            <person name="Cai H."/>
        </authorList>
    </citation>
    <scope>NUCLEOTIDE SEQUENCE [LARGE SCALE GENOMIC DNA]</scope>
    <source>
        <strain evidence="3">TH1-14</strain>
    </source>
</reference>
<dbReference type="GO" id="GO:0005886">
    <property type="term" value="C:plasma membrane"/>
    <property type="evidence" value="ECO:0007669"/>
    <property type="project" value="TreeGrafter"/>
</dbReference>
<feature type="transmembrane region" description="Helical" evidence="1">
    <location>
        <begin position="41"/>
        <end position="62"/>
    </location>
</feature>
<evidence type="ECO:0000313" key="3">
    <source>
        <dbReference type="Proteomes" id="UP000216998"/>
    </source>
</evidence>
<protein>
    <submittedName>
        <fullName evidence="2">Uncharacterized protein</fullName>
    </submittedName>
</protein>
<proteinExistence type="predicted"/>
<keyword evidence="1" id="KW-1133">Transmembrane helix</keyword>
<dbReference type="RefSeq" id="WP_094457413.1">
    <property type="nucleotide sequence ID" value="NZ_NOXU01000031.1"/>
</dbReference>
<feature type="transmembrane region" description="Helical" evidence="1">
    <location>
        <begin position="132"/>
        <end position="154"/>
    </location>
</feature>
<dbReference type="AlphaFoldDB" id="A0A255YT15"/>
<feature type="transmembrane region" description="Helical" evidence="1">
    <location>
        <begin position="99"/>
        <end position="120"/>
    </location>
</feature>
<dbReference type="InterPro" id="IPR036259">
    <property type="entry name" value="MFS_trans_sf"/>
</dbReference>
<organism evidence="2 3">
    <name type="scientific">Niveispirillum lacus</name>
    <dbReference type="NCBI Taxonomy" id="1981099"/>
    <lineage>
        <taxon>Bacteria</taxon>
        <taxon>Pseudomonadati</taxon>
        <taxon>Pseudomonadota</taxon>
        <taxon>Alphaproteobacteria</taxon>
        <taxon>Rhodospirillales</taxon>
        <taxon>Azospirillaceae</taxon>
        <taxon>Niveispirillum</taxon>
    </lineage>
</organism>
<comment type="caution">
    <text evidence="2">The sequence shown here is derived from an EMBL/GenBank/DDBJ whole genome shotgun (WGS) entry which is preliminary data.</text>
</comment>
<evidence type="ECO:0000256" key="1">
    <source>
        <dbReference type="SAM" id="Phobius"/>
    </source>
</evidence>